<dbReference type="InterPro" id="IPR000182">
    <property type="entry name" value="GNAT_dom"/>
</dbReference>
<keyword evidence="5" id="KW-1185">Reference proteome</keyword>
<accession>A0ABM8AT05</accession>
<dbReference type="Proteomes" id="UP001061361">
    <property type="component" value="Chromosome"/>
</dbReference>
<protein>
    <submittedName>
        <fullName evidence="4">Acetyltransferase</fullName>
    </submittedName>
</protein>
<dbReference type="InterPro" id="IPR016181">
    <property type="entry name" value="Acyl_CoA_acyltransferase"/>
</dbReference>
<evidence type="ECO:0000313" key="5">
    <source>
        <dbReference type="Proteomes" id="UP001061361"/>
    </source>
</evidence>
<evidence type="ECO:0000259" key="3">
    <source>
        <dbReference type="PROSITE" id="PS51186"/>
    </source>
</evidence>
<dbReference type="Gene3D" id="3.40.630.30">
    <property type="match status" value="1"/>
</dbReference>
<dbReference type="InterPro" id="IPR010167">
    <property type="entry name" value="NH2A_AcTrfase"/>
</dbReference>
<evidence type="ECO:0000256" key="1">
    <source>
        <dbReference type="ARBA" id="ARBA00022679"/>
    </source>
</evidence>
<reference evidence="4" key="1">
    <citation type="submission" date="2022-08" db="EMBL/GenBank/DDBJ databases">
        <title>Genome Sequence of the sulphate-reducing bacterium, Pseudodesulfovibrio portus JCM14722.</title>
        <authorList>
            <person name="Kondo R."/>
            <person name="Kataoka T."/>
        </authorList>
    </citation>
    <scope>NUCLEOTIDE SEQUENCE</scope>
    <source>
        <strain evidence="4">JCM 14722</strain>
    </source>
</reference>
<dbReference type="PANTHER" id="PTHR30602:SF12">
    <property type="entry name" value="AMINO-ACID ACETYLTRANSFERASE NAGS1, CHLOROPLASTIC-RELATED"/>
    <property type="match status" value="1"/>
</dbReference>
<gene>
    <name evidence="4" type="ORF">JCM14722_19610</name>
</gene>
<dbReference type="EMBL" id="AP026708">
    <property type="protein sequence ID" value="BDQ34419.1"/>
    <property type="molecule type" value="Genomic_DNA"/>
</dbReference>
<dbReference type="PANTHER" id="PTHR30602">
    <property type="entry name" value="AMINO-ACID ACETYLTRANSFERASE"/>
    <property type="match status" value="1"/>
</dbReference>
<name>A0ABM8AT05_9BACT</name>
<proteinExistence type="predicted"/>
<evidence type="ECO:0000256" key="2">
    <source>
        <dbReference type="ARBA" id="ARBA00023315"/>
    </source>
</evidence>
<dbReference type="CDD" id="cd04301">
    <property type="entry name" value="NAT_SF"/>
    <property type="match status" value="1"/>
</dbReference>
<keyword evidence="1" id="KW-0808">Transferase</keyword>
<evidence type="ECO:0000313" key="4">
    <source>
        <dbReference type="EMBL" id="BDQ34419.1"/>
    </source>
</evidence>
<feature type="domain" description="N-acetyltransferase" evidence="3">
    <location>
        <begin position="4"/>
        <end position="155"/>
    </location>
</feature>
<dbReference type="PROSITE" id="PS51186">
    <property type="entry name" value="GNAT"/>
    <property type="match status" value="1"/>
</dbReference>
<sequence length="155" mass="17460">MGSRMIRKARIKDVRAIHGLLMHTEEHDGLVLPRSFSQLYSHLRDFVVAVEDGEVIGCCALSLIWEDLAEIRSLVVSPKHRGKHLGRKLVEACLSEAVTLGIYRVYTLTEVAGFFARLGFVEEGMESLNQKIFLDCLNCPRFPDLCNEVAMTINL</sequence>
<dbReference type="Pfam" id="PF00583">
    <property type="entry name" value="Acetyltransf_1"/>
    <property type="match status" value="1"/>
</dbReference>
<keyword evidence="2" id="KW-0012">Acyltransferase</keyword>
<dbReference type="NCBIfam" id="NF005840">
    <property type="entry name" value="PRK07757.1"/>
    <property type="match status" value="1"/>
</dbReference>
<dbReference type="SUPFAM" id="SSF55729">
    <property type="entry name" value="Acyl-CoA N-acyltransferases (Nat)"/>
    <property type="match status" value="1"/>
</dbReference>
<organism evidence="4 5">
    <name type="scientific">Pseudodesulfovibrio portus</name>
    <dbReference type="NCBI Taxonomy" id="231439"/>
    <lineage>
        <taxon>Bacteria</taxon>
        <taxon>Pseudomonadati</taxon>
        <taxon>Thermodesulfobacteriota</taxon>
        <taxon>Desulfovibrionia</taxon>
        <taxon>Desulfovibrionales</taxon>
        <taxon>Desulfovibrionaceae</taxon>
    </lineage>
</organism>